<evidence type="ECO:0000256" key="3">
    <source>
        <dbReference type="SAM" id="Coils"/>
    </source>
</evidence>
<dbReference type="Pfam" id="PF14644">
    <property type="entry name" value="DUF4456"/>
    <property type="match status" value="1"/>
</dbReference>
<feature type="coiled-coil region" evidence="3">
    <location>
        <begin position="976"/>
        <end position="1021"/>
    </location>
</feature>
<dbReference type="Pfam" id="PF14643">
    <property type="entry name" value="DUF4455"/>
    <property type="match status" value="1"/>
</dbReference>
<protein>
    <recommendedName>
        <fullName evidence="5">CARD domain-containing protein</fullName>
    </recommendedName>
</protein>
<feature type="coiled-coil region" evidence="3">
    <location>
        <begin position="391"/>
        <end position="418"/>
    </location>
</feature>
<feature type="compositionally biased region" description="Basic and acidic residues" evidence="4">
    <location>
        <begin position="288"/>
        <end position="305"/>
    </location>
</feature>
<dbReference type="PANTHER" id="PTHR21444:SF14">
    <property type="entry name" value="COILED-COIL DOMAIN-CONTAINING PROTEIN 180"/>
    <property type="match status" value="1"/>
</dbReference>
<keyword evidence="1" id="KW-0597">Phosphoprotein</keyword>
<feature type="coiled-coil region" evidence="3">
    <location>
        <begin position="622"/>
        <end position="649"/>
    </location>
</feature>
<feature type="region of interest" description="Disordered" evidence="4">
    <location>
        <begin position="1469"/>
        <end position="1488"/>
    </location>
</feature>
<dbReference type="InterPro" id="IPR027914">
    <property type="entry name" value="DUF4456"/>
</dbReference>
<feature type="coiled-coil region" evidence="3">
    <location>
        <begin position="1304"/>
        <end position="1392"/>
    </location>
</feature>
<feature type="coiled-coil region" evidence="3">
    <location>
        <begin position="160"/>
        <end position="236"/>
    </location>
</feature>
<evidence type="ECO:0000256" key="4">
    <source>
        <dbReference type="SAM" id="MobiDB-lite"/>
    </source>
</evidence>
<dbReference type="SUPFAM" id="SSF47986">
    <property type="entry name" value="DEATH domain"/>
    <property type="match status" value="1"/>
</dbReference>
<feature type="region of interest" description="Disordered" evidence="4">
    <location>
        <begin position="277"/>
        <end position="305"/>
    </location>
</feature>
<sequence length="1944" mass="225153">MADGPSAVEFEDDEECWMRLEDHRMLLIKTIEPSRIIPYLRQCRVLNSEDEEQIYNDPSLVIRRRKVGVLLDILQRTGYKGYVAFLESLELDYPQLYQKITGEEPSRVFSILVDTAGESGLTQFLMNEVTRLQKALQDERKARLAASARVAEHADTVRRLQTRECELRKQQERIQRMREERDQMWDKARHLKDENYKLMSDMNRLSEEKNCALMCNRDLQLEIERLKHSLMNAESDSKIQRKRTITLKNAMEQRPSQEMVLELQKENDLLRAQVQEIQSSSQVQIPTNDEKPSIESEEDFKKQSRAHQELVNELYKLRRELHDAEELKDKYLEKKDELELKCEILKKDSKMYCNRMEDILKQLDEVIKERDKAISSREEYHQENCKNLQDKDCYRKQLRELGERYDELQVQLFRTQGEILALQAKLRRQKHFHKTLGSIEGNTFWGTAELKSQTSEEDFKERYEKGVSDDSQSPTSGEYNVCISIKDPCTSDAKLATAVAMTETRVVPSGKVYRQMFDAQAQLSLSLHEGKRRRRAAHAGCLSEDNPISRNTGTGYHQHPLRSQTGAEQCSEDIMRNQLFSGTKPVLSIDQDDHEEIRGLPDNVVCAKTGSDIIERLMTKKLRENTEALTQLQRDLAELSAGYESLLRDTGEDFLLKLSECDEEVERLMQKTEHDGDLIAFSYQDLHEIWTSVSHESAMRRNCIQELDELIVKYETERAGVISALLRKYTMKLEKICYLMPSDVHRLINNEAMMINQALLANKRAVAKLHLNLMEKDLQKEVQCRLRWETKLQDWKKIKVVAAISQFKDFLNSPEIQNPKNVQDALNTMRTQQKAYSEQRLKILEQVRNMTPPNCSVSLAAEWYSSLSSVNEQIDGTHSETMTKLREYFENTWQDCYLEVEHFKSEVSTYGAASDEIQQFVNSEMVPLIGKFQTQAEERLAAMKKAFEGLAETAAFLSKSMFEFVHGAAKVWELHSARLQRTEQQLQDSLKEVSKDYEEKNQKKEAQLDAMMDKLRQESTEEALKATMEQILNILEQIKEGFVNFYKEGVVRVESYPEMVLKEIHTYSIAVSQYFKVNEIYSQDPEELQILYPALILSELEILSENRDSQNNNTFTTLKGNIYSCPEIHCDDAEELLNVMEVEEALYPKSLIIELQRNVREKFFNHLEERNQEVLSHTVAILEAKKEKLKSELDLRIHLHQPRAKRIKMNVYNVRAAELILHEDRVDRHCRGVLQALDELRTDFNNLQVTQREIYENFRAKINSMEDTLYAATKSDMLLKLSASIQFSLDEHFSDIQDLQRQFRQNMEIRLGGLREANAQLMKNFNLFAEGGSFTPKEIEQYRKHLEKMAKRIDSADEALMLDMEGTESKCLEKAKEVISKFEEKLQFLKVDLIFLEKIQGLLTNTQVQIKSEAMKSNSQKKMINTVMSELKERLDAYTQCSVENRDHSMAALPPDALLQGAFAVAARPRSRKQEKVGSPSADPLLQPSRMGAAFMDDKAVEVIRGLLWISKPQTWQEVSEELKETNSSAVAGTPIYCGFLSDPPVRPSPPPGSGQRSGKNRNLPGLGSPHRKSAESINSQSVRRLTKPTRFDKRFQVFGPKPDNQKEIITFKGFITNILWEANDLLLQVAEDYYKKKERRSVSRPQYIQESFELCAEDLNKRLLVYQRQTHEYHRGCVQEFCKQLKAIEEIVCKIPEALLTKLRDQHLEDLSQSLSLIHQQFNQTQQQSEQKRRNHIGQLSVRLSHPACEKELNRLVTAEDNRQEEQRKAIENNRLELQACIKKNADEFVTSLATLTESLLFQLANVLTVDDIQGGSVEPERINITKLVHQTRAGTLQKEHEKISLLGRGSRAWPGISYFGPTDGSSGKQQRQETATIATAKTTMAQLKVMEVRNALHQSYEQRIMEEFEIVEKFRQEEEAGLFHWQEHWRGQLKILATIKAE</sequence>
<dbReference type="Proteomes" id="UP000824219">
    <property type="component" value="Linkage Group LG22"/>
</dbReference>
<dbReference type="FunFam" id="1.10.533.10:FF:000003">
    <property type="entry name" value="Caspase recruitment domain family, member 11"/>
    <property type="match status" value="1"/>
</dbReference>
<name>A0A9D3SGW1_9TELE</name>
<dbReference type="PROSITE" id="PS50209">
    <property type="entry name" value="CARD"/>
    <property type="match status" value="1"/>
</dbReference>
<proteinExistence type="predicted"/>
<keyword evidence="2 3" id="KW-0175">Coiled coil</keyword>
<dbReference type="GO" id="GO:0042981">
    <property type="term" value="P:regulation of apoptotic process"/>
    <property type="evidence" value="ECO:0007669"/>
    <property type="project" value="InterPro"/>
</dbReference>
<evidence type="ECO:0000256" key="1">
    <source>
        <dbReference type="ARBA" id="ARBA00022553"/>
    </source>
</evidence>
<accession>A0A9D3SGW1</accession>
<dbReference type="Gene3D" id="1.10.533.10">
    <property type="entry name" value="Death Domain, Fas"/>
    <property type="match status" value="1"/>
</dbReference>
<comment type="caution">
    <text evidence="6">The sequence shown here is derived from an EMBL/GenBank/DDBJ whole genome shotgun (WGS) entry which is preliminary data.</text>
</comment>
<dbReference type="InterPro" id="IPR028089">
    <property type="entry name" value="DUF4455"/>
</dbReference>
<dbReference type="EMBL" id="JAHKSW010000022">
    <property type="protein sequence ID" value="KAG7318499.1"/>
    <property type="molecule type" value="Genomic_DNA"/>
</dbReference>
<gene>
    <name evidence="6" type="ORF">KOW79_018254</name>
</gene>
<evidence type="ECO:0000313" key="6">
    <source>
        <dbReference type="EMBL" id="KAG7318499.1"/>
    </source>
</evidence>
<feature type="compositionally biased region" description="Basic and acidic residues" evidence="4">
    <location>
        <begin position="457"/>
        <end position="468"/>
    </location>
</feature>
<dbReference type="Pfam" id="PF00619">
    <property type="entry name" value="CARD"/>
    <property type="match status" value="1"/>
</dbReference>
<dbReference type="InterPro" id="IPR011029">
    <property type="entry name" value="DEATH-like_dom_sf"/>
</dbReference>
<feature type="region of interest" description="Disordered" evidence="4">
    <location>
        <begin position="1541"/>
        <end position="1584"/>
    </location>
</feature>
<reference evidence="6 7" key="1">
    <citation type="submission" date="2021-06" db="EMBL/GenBank/DDBJ databases">
        <title>Chromosome-level genome assembly of the red-tail catfish (Hemibagrus wyckioides).</title>
        <authorList>
            <person name="Shao F."/>
        </authorList>
    </citation>
    <scope>NUCLEOTIDE SEQUENCE [LARGE SCALE GENOMIC DNA]</scope>
    <source>
        <strain evidence="6">EC202008001</strain>
        <tissue evidence="6">Blood</tissue>
    </source>
</reference>
<feature type="domain" description="CARD" evidence="5">
    <location>
        <begin position="12"/>
        <end position="104"/>
    </location>
</feature>
<feature type="coiled-coil region" evidence="3">
    <location>
        <begin position="307"/>
        <end position="348"/>
    </location>
</feature>
<feature type="region of interest" description="Disordered" evidence="4">
    <location>
        <begin position="456"/>
        <end position="475"/>
    </location>
</feature>
<organism evidence="6 7">
    <name type="scientific">Hemibagrus wyckioides</name>
    <dbReference type="NCBI Taxonomy" id="337641"/>
    <lineage>
        <taxon>Eukaryota</taxon>
        <taxon>Metazoa</taxon>
        <taxon>Chordata</taxon>
        <taxon>Craniata</taxon>
        <taxon>Vertebrata</taxon>
        <taxon>Euteleostomi</taxon>
        <taxon>Actinopterygii</taxon>
        <taxon>Neopterygii</taxon>
        <taxon>Teleostei</taxon>
        <taxon>Ostariophysi</taxon>
        <taxon>Siluriformes</taxon>
        <taxon>Bagridae</taxon>
        <taxon>Hemibagrus</taxon>
    </lineage>
</organism>
<keyword evidence="7" id="KW-1185">Reference proteome</keyword>
<evidence type="ECO:0000259" key="5">
    <source>
        <dbReference type="PROSITE" id="PS50209"/>
    </source>
</evidence>
<dbReference type="OrthoDB" id="431588at2759"/>
<dbReference type="InterPro" id="IPR001315">
    <property type="entry name" value="CARD"/>
</dbReference>
<evidence type="ECO:0000256" key="2">
    <source>
        <dbReference type="ARBA" id="ARBA00023054"/>
    </source>
</evidence>
<dbReference type="PANTHER" id="PTHR21444">
    <property type="entry name" value="COILED-COIL DOMAIN-CONTAINING PROTEIN 180"/>
    <property type="match status" value="1"/>
</dbReference>
<evidence type="ECO:0000313" key="7">
    <source>
        <dbReference type="Proteomes" id="UP000824219"/>
    </source>
</evidence>